<gene>
    <name evidence="1" type="ordered locus">GDI3703</name>
</gene>
<accession>A9H7I9</accession>
<evidence type="ECO:0000313" key="2">
    <source>
        <dbReference type="Proteomes" id="UP000001176"/>
    </source>
</evidence>
<evidence type="ECO:0000313" key="1">
    <source>
        <dbReference type="EMBL" id="CAP57646.1"/>
    </source>
</evidence>
<dbReference type="Proteomes" id="UP000001176">
    <property type="component" value="Chromosome"/>
</dbReference>
<sequence length="216" mass="24025">MSQSLRITTVTAFIDWNSQIHAARAAPGASPVALGYHTLRYVGRTIGRVLTGVDNTARFDVTLRLYHGWYRGFEATPRRKAMTEVFAAADFVSLSSQANVVIRSVLNFGDALSSATAARYFPRLGCHIPNTVRKDINNKDEIEEKMVDTAIASEFVDLAHREPDRWLMLVGEDDDLVPPTYVAEGIRGGRGGKVILVRSRNDTPFLKLDQLRYTPS</sequence>
<evidence type="ECO:0008006" key="3">
    <source>
        <dbReference type="Google" id="ProtNLM"/>
    </source>
</evidence>
<reference evidence="1 2" key="1">
    <citation type="journal article" date="2009" name="BMC Genomics">
        <title>Complete genome sequence of the sugarcane nitrogen-fixing endophyte Gluconacetobacter diazotrophicus Pal5.</title>
        <authorList>
            <person name="Bertalan M."/>
            <person name="Albano R."/>
            <person name="Padua V."/>
            <person name="Rouws L."/>
            <person name="Rojas C."/>
            <person name="Hemerly A."/>
            <person name="Teixeira K."/>
            <person name="Schwab S."/>
            <person name="Araujo J."/>
            <person name="Oliveira A."/>
            <person name="Franca L."/>
            <person name="Magalhaes V."/>
            <person name="Alqueres S."/>
            <person name="Cardoso A."/>
            <person name="Almeida W."/>
            <person name="Loureiro M.M."/>
            <person name="Nogueira E."/>
            <person name="Cidade D."/>
            <person name="Oliveira D."/>
            <person name="Simao T."/>
            <person name="Macedo J."/>
            <person name="Valadao A."/>
            <person name="Dreschsel M."/>
            <person name="Freitas F."/>
            <person name="Vidal M."/>
            <person name="Guedes H."/>
            <person name="Rodrigues E."/>
            <person name="Meneses C."/>
            <person name="Brioso P."/>
            <person name="Pozzer L."/>
            <person name="Figueiredo D."/>
            <person name="Montano H."/>
            <person name="Junior J."/>
            <person name="Filho G."/>
            <person name="Flores V."/>
            <person name="Ferreira B."/>
            <person name="Branco A."/>
            <person name="Gonzalez P."/>
            <person name="Guillobel H."/>
            <person name="Lemos M."/>
            <person name="Seibel L."/>
            <person name="Macedo J."/>
            <person name="Alves-Ferreira M."/>
            <person name="Sachetto-Martins G."/>
            <person name="Coelho A."/>
            <person name="Santos E."/>
            <person name="Amaral G."/>
            <person name="Neves A."/>
            <person name="Pacheco A.B."/>
            <person name="Carvalho D."/>
            <person name="Lery L."/>
            <person name="Bisch P."/>
            <person name="Rossle S.C."/>
            <person name="Urmenyi T."/>
            <person name="Kruger W.V."/>
            <person name="Martins O."/>
            <person name="Baldani J.I."/>
            <person name="Ferreira P.C."/>
        </authorList>
    </citation>
    <scope>NUCLEOTIDE SEQUENCE [LARGE SCALE GENOMIC DNA]</scope>
    <source>
        <strain evidence="2">ATCC 49037 / DSM 5601 / CCUG 37298 / CIP 103539 / LMG 7603 / PAl5</strain>
    </source>
</reference>
<dbReference type="KEGG" id="gdi:GDI3703"/>
<dbReference type="AlphaFoldDB" id="A9H7I9"/>
<keyword evidence="2" id="KW-1185">Reference proteome</keyword>
<proteinExistence type="predicted"/>
<dbReference type="RefSeq" id="WP_012228404.1">
    <property type="nucleotide sequence ID" value="NC_010125.1"/>
</dbReference>
<organism evidence="1 2">
    <name type="scientific">Gluconacetobacter diazotrophicus (strain ATCC 49037 / DSM 5601 / CCUG 37298 / CIP 103539 / LMG 7603 / PAl5)</name>
    <dbReference type="NCBI Taxonomy" id="272568"/>
    <lineage>
        <taxon>Bacteria</taxon>
        <taxon>Pseudomonadati</taxon>
        <taxon>Pseudomonadota</taxon>
        <taxon>Alphaproteobacteria</taxon>
        <taxon>Acetobacterales</taxon>
        <taxon>Acetobacteraceae</taxon>
        <taxon>Gluconacetobacter</taxon>
    </lineage>
</organism>
<protein>
    <recommendedName>
        <fullName evidence="3">NYN domain-containing protein</fullName>
    </recommendedName>
</protein>
<dbReference type="OrthoDB" id="9151096at2"/>
<dbReference type="EMBL" id="AM889285">
    <property type="protein sequence ID" value="CAP57646.1"/>
    <property type="molecule type" value="Genomic_DNA"/>
</dbReference>
<name>A9H7I9_GLUDA</name>